<dbReference type="Proteomes" id="UP000053989">
    <property type="component" value="Unassembled WGS sequence"/>
</dbReference>
<gene>
    <name evidence="2" type="ORF">SCLCIDRAFT_1159795</name>
</gene>
<dbReference type="HOGENOM" id="CLU_1349601_0_0_1"/>
<evidence type="ECO:0000313" key="3">
    <source>
        <dbReference type="Proteomes" id="UP000053989"/>
    </source>
</evidence>
<feature type="compositionally biased region" description="Basic and acidic residues" evidence="1">
    <location>
        <begin position="147"/>
        <end position="171"/>
    </location>
</feature>
<keyword evidence="3" id="KW-1185">Reference proteome</keyword>
<dbReference type="EMBL" id="KN822199">
    <property type="protein sequence ID" value="KIM52779.1"/>
    <property type="molecule type" value="Genomic_DNA"/>
</dbReference>
<dbReference type="AlphaFoldDB" id="A0A0C3D8Q0"/>
<reference evidence="3" key="2">
    <citation type="submission" date="2015-01" db="EMBL/GenBank/DDBJ databases">
        <title>Evolutionary Origins and Diversification of the Mycorrhizal Mutualists.</title>
        <authorList>
            <consortium name="DOE Joint Genome Institute"/>
            <consortium name="Mycorrhizal Genomics Consortium"/>
            <person name="Kohler A."/>
            <person name="Kuo A."/>
            <person name="Nagy L.G."/>
            <person name="Floudas D."/>
            <person name="Copeland A."/>
            <person name="Barry K.W."/>
            <person name="Cichocki N."/>
            <person name="Veneault-Fourrey C."/>
            <person name="LaButti K."/>
            <person name="Lindquist E.A."/>
            <person name="Lipzen A."/>
            <person name="Lundell T."/>
            <person name="Morin E."/>
            <person name="Murat C."/>
            <person name="Riley R."/>
            <person name="Ohm R."/>
            <person name="Sun H."/>
            <person name="Tunlid A."/>
            <person name="Henrissat B."/>
            <person name="Grigoriev I.V."/>
            <person name="Hibbett D.S."/>
            <person name="Martin F."/>
        </authorList>
    </citation>
    <scope>NUCLEOTIDE SEQUENCE [LARGE SCALE GENOMIC DNA]</scope>
    <source>
        <strain evidence="3">Foug A</strain>
    </source>
</reference>
<feature type="region of interest" description="Disordered" evidence="1">
    <location>
        <begin position="144"/>
        <end position="203"/>
    </location>
</feature>
<reference evidence="2 3" key="1">
    <citation type="submission" date="2014-04" db="EMBL/GenBank/DDBJ databases">
        <authorList>
            <consortium name="DOE Joint Genome Institute"/>
            <person name="Kuo A."/>
            <person name="Kohler A."/>
            <person name="Nagy L.G."/>
            <person name="Floudas D."/>
            <person name="Copeland A."/>
            <person name="Barry K.W."/>
            <person name="Cichocki N."/>
            <person name="Veneault-Fourrey C."/>
            <person name="LaButti K."/>
            <person name="Lindquist E.A."/>
            <person name="Lipzen A."/>
            <person name="Lundell T."/>
            <person name="Morin E."/>
            <person name="Murat C."/>
            <person name="Sun H."/>
            <person name="Tunlid A."/>
            <person name="Henrissat B."/>
            <person name="Grigoriev I.V."/>
            <person name="Hibbett D.S."/>
            <person name="Martin F."/>
            <person name="Nordberg H.P."/>
            <person name="Cantor M.N."/>
            <person name="Hua S.X."/>
        </authorList>
    </citation>
    <scope>NUCLEOTIDE SEQUENCE [LARGE SCALE GENOMIC DNA]</scope>
    <source>
        <strain evidence="2 3">Foug A</strain>
    </source>
</reference>
<dbReference type="InParanoid" id="A0A0C3D8Q0"/>
<accession>A0A0C3D8Q0</accession>
<proteinExistence type="predicted"/>
<evidence type="ECO:0000313" key="2">
    <source>
        <dbReference type="EMBL" id="KIM52779.1"/>
    </source>
</evidence>
<organism evidence="2 3">
    <name type="scientific">Scleroderma citrinum Foug A</name>
    <dbReference type="NCBI Taxonomy" id="1036808"/>
    <lineage>
        <taxon>Eukaryota</taxon>
        <taxon>Fungi</taxon>
        <taxon>Dikarya</taxon>
        <taxon>Basidiomycota</taxon>
        <taxon>Agaricomycotina</taxon>
        <taxon>Agaricomycetes</taxon>
        <taxon>Agaricomycetidae</taxon>
        <taxon>Boletales</taxon>
        <taxon>Sclerodermatineae</taxon>
        <taxon>Sclerodermataceae</taxon>
        <taxon>Scleroderma</taxon>
    </lineage>
</organism>
<sequence>MATIIDMVAKHKVMVKAKGDSQSAINYYVRPFATRGLRLTGLPSKITLQVTAFLHWCHVLGFDSLLVPTPLVVEVRQEIKGAHASLREAASEDCASTTSRRFKEPNCNEEESGRGFATATERGNETETGRLRWSRGVEGLLYGYSARDGDGDHRPSQHSFEERDARKDRRCPSSSSMEHGYNRGYGETKNTIGVGRKASRDNR</sequence>
<feature type="region of interest" description="Disordered" evidence="1">
    <location>
        <begin position="95"/>
        <end position="129"/>
    </location>
</feature>
<name>A0A0C3D8Q0_9AGAM</name>
<protein>
    <submittedName>
        <fullName evidence="2">Uncharacterized protein</fullName>
    </submittedName>
</protein>
<evidence type="ECO:0000256" key="1">
    <source>
        <dbReference type="SAM" id="MobiDB-lite"/>
    </source>
</evidence>